<protein>
    <submittedName>
        <fullName evidence="2">Uncharacterized protein</fullName>
    </submittedName>
</protein>
<feature type="compositionally biased region" description="Basic and acidic residues" evidence="1">
    <location>
        <begin position="140"/>
        <end position="151"/>
    </location>
</feature>
<feature type="compositionally biased region" description="Low complexity" evidence="1">
    <location>
        <begin position="124"/>
        <end position="134"/>
    </location>
</feature>
<evidence type="ECO:0000256" key="1">
    <source>
        <dbReference type="SAM" id="MobiDB-lite"/>
    </source>
</evidence>
<evidence type="ECO:0000313" key="3">
    <source>
        <dbReference type="Proteomes" id="UP000823388"/>
    </source>
</evidence>
<comment type="caution">
    <text evidence="2">The sequence shown here is derived from an EMBL/GenBank/DDBJ whole genome shotgun (WGS) entry which is preliminary data.</text>
</comment>
<dbReference type="EMBL" id="CM029038">
    <property type="protein sequence ID" value="KAG2648888.1"/>
    <property type="molecule type" value="Genomic_DNA"/>
</dbReference>
<feature type="compositionally biased region" description="Polar residues" evidence="1">
    <location>
        <begin position="174"/>
        <end position="185"/>
    </location>
</feature>
<gene>
    <name evidence="2" type="ORF">PVAP13_1NG071501</name>
</gene>
<proteinExistence type="predicted"/>
<dbReference type="Proteomes" id="UP000823388">
    <property type="component" value="Chromosome 1N"/>
</dbReference>
<feature type="region of interest" description="Disordered" evidence="1">
    <location>
        <begin position="124"/>
        <end position="196"/>
    </location>
</feature>
<reference evidence="2" key="1">
    <citation type="submission" date="2020-05" db="EMBL/GenBank/DDBJ databases">
        <title>WGS assembly of Panicum virgatum.</title>
        <authorList>
            <person name="Lovell J.T."/>
            <person name="Jenkins J."/>
            <person name="Shu S."/>
            <person name="Juenger T.E."/>
            <person name="Schmutz J."/>
        </authorList>
    </citation>
    <scope>NUCLEOTIDE SEQUENCE</scope>
    <source>
        <strain evidence="2">AP13</strain>
    </source>
</reference>
<feature type="region of interest" description="Disordered" evidence="1">
    <location>
        <begin position="1"/>
        <end position="32"/>
    </location>
</feature>
<evidence type="ECO:0000313" key="2">
    <source>
        <dbReference type="EMBL" id="KAG2648888.1"/>
    </source>
</evidence>
<name>A0A8T0WP48_PANVG</name>
<sequence>MNSKKKRAEHPPARRVECSTAATSGRVGARGESYRAPATQWLGKGEEWRCGVRGRVGGGGYDDGGGVRRRKRSESGACLARFRGFRVASPLACLFLPASRLGSPRPLLLFCFCPPRLYPRARARAAGGSSDGSAPFRRTKQAETRKKAGERRGKRSPGTTTPLGWTGRRVPSRSWVTLTTRNSQPKPLRVDSRTTC</sequence>
<keyword evidence="3" id="KW-1185">Reference proteome</keyword>
<organism evidence="2 3">
    <name type="scientific">Panicum virgatum</name>
    <name type="common">Blackwell switchgrass</name>
    <dbReference type="NCBI Taxonomy" id="38727"/>
    <lineage>
        <taxon>Eukaryota</taxon>
        <taxon>Viridiplantae</taxon>
        <taxon>Streptophyta</taxon>
        <taxon>Embryophyta</taxon>
        <taxon>Tracheophyta</taxon>
        <taxon>Spermatophyta</taxon>
        <taxon>Magnoliopsida</taxon>
        <taxon>Liliopsida</taxon>
        <taxon>Poales</taxon>
        <taxon>Poaceae</taxon>
        <taxon>PACMAD clade</taxon>
        <taxon>Panicoideae</taxon>
        <taxon>Panicodae</taxon>
        <taxon>Paniceae</taxon>
        <taxon>Panicinae</taxon>
        <taxon>Panicum</taxon>
        <taxon>Panicum sect. Hiantes</taxon>
    </lineage>
</organism>
<dbReference type="AlphaFoldDB" id="A0A8T0WP48"/>
<accession>A0A8T0WP48</accession>